<organism evidence="1">
    <name type="scientific">Clostridium perfringens</name>
    <dbReference type="NCBI Taxonomy" id="1502"/>
    <lineage>
        <taxon>Bacteria</taxon>
        <taxon>Bacillati</taxon>
        <taxon>Bacillota</taxon>
        <taxon>Clostridia</taxon>
        <taxon>Eubacteriales</taxon>
        <taxon>Clostridiaceae</taxon>
        <taxon>Clostridium</taxon>
    </lineage>
</organism>
<evidence type="ECO:0000313" key="1">
    <source>
        <dbReference type="EMBL" id="ABF47295.1"/>
    </source>
</evidence>
<dbReference type="EMBL" id="DQ338471">
    <property type="protein sequence ID" value="ABF47295.1"/>
    <property type="molecule type" value="Genomic_DNA"/>
</dbReference>
<protein>
    <submittedName>
        <fullName evidence="1">Uncharacterized protein</fullName>
    </submittedName>
</protein>
<name>Q15HY3_CLOPF</name>
<sequence>MMKMKNSAIENFEKALAELCRSARKENLNVNLDVYKDKEKKKNYYGIVIRDRSEDCV</sequence>
<proteinExistence type="predicted"/>
<dbReference type="AlphaFoldDB" id="Q15HY3"/>
<geneLocation type="plasmid" evidence="1">
    <name>pJIR26</name>
</geneLocation>
<reference evidence="1" key="1">
    <citation type="journal article" date="2006" name="J. Bacteriol.">
        <title>Functional identification of conjugation and replication regions of the tetracycline resistance plasmid pCW3 from Clostridium perfringens.</title>
        <authorList>
            <person name="Bannam T.L."/>
            <person name="Teng W.L."/>
            <person name="Bulach D."/>
            <person name="Lyras D."/>
            <person name="Rood J.I."/>
        </authorList>
    </citation>
    <scope>NUCLEOTIDE SEQUENCE</scope>
    <source>
        <plasmid evidence="1">pJIR26</plasmid>
    </source>
</reference>
<keyword evidence="1" id="KW-0614">Plasmid</keyword>
<accession>Q15HY3</accession>